<feature type="region of interest" description="Disordered" evidence="1">
    <location>
        <begin position="139"/>
        <end position="169"/>
    </location>
</feature>
<name>A0AAW1W2E3_RUBAR</name>
<dbReference type="AlphaFoldDB" id="A0AAW1W2E3"/>
<dbReference type="EMBL" id="JBEDUW010000007">
    <property type="protein sequence ID" value="KAK9914679.1"/>
    <property type="molecule type" value="Genomic_DNA"/>
</dbReference>
<sequence length="169" mass="18476">MTRARANFNKQNPNHHKPTRAPLSTVTTHQAQPQFDPGRASPSHPLPTSASAAHRDHASSSAAPLHNCEERPHPSSSHPWLLRNTKYKHRRHAHLGFIQSRAGPPSPPPASQIPAAPSPCRCCLAHLYCASLRRREAQAAPCSSTAAQPNRHAPRAVHSLSLLSQEKKK</sequence>
<gene>
    <name evidence="2" type="ORF">M0R45_038441</name>
</gene>
<comment type="caution">
    <text evidence="2">The sequence shown here is derived from an EMBL/GenBank/DDBJ whole genome shotgun (WGS) entry which is preliminary data.</text>
</comment>
<accession>A0AAW1W2E3</accession>
<feature type="compositionally biased region" description="Polar residues" evidence="1">
    <location>
        <begin position="22"/>
        <end position="33"/>
    </location>
</feature>
<dbReference type="Proteomes" id="UP001457282">
    <property type="component" value="Unassembled WGS sequence"/>
</dbReference>
<evidence type="ECO:0000313" key="2">
    <source>
        <dbReference type="EMBL" id="KAK9914679.1"/>
    </source>
</evidence>
<feature type="region of interest" description="Disordered" evidence="1">
    <location>
        <begin position="1"/>
        <end position="85"/>
    </location>
</feature>
<evidence type="ECO:0000256" key="1">
    <source>
        <dbReference type="SAM" id="MobiDB-lite"/>
    </source>
</evidence>
<proteinExistence type="predicted"/>
<protein>
    <submittedName>
        <fullName evidence="2">Uncharacterized protein</fullName>
    </submittedName>
</protein>
<keyword evidence="3" id="KW-1185">Reference proteome</keyword>
<organism evidence="2 3">
    <name type="scientific">Rubus argutus</name>
    <name type="common">Southern blackberry</name>
    <dbReference type="NCBI Taxonomy" id="59490"/>
    <lineage>
        <taxon>Eukaryota</taxon>
        <taxon>Viridiplantae</taxon>
        <taxon>Streptophyta</taxon>
        <taxon>Embryophyta</taxon>
        <taxon>Tracheophyta</taxon>
        <taxon>Spermatophyta</taxon>
        <taxon>Magnoliopsida</taxon>
        <taxon>eudicotyledons</taxon>
        <taxon>Gunneridae</taxon>
        <taxon>Pentapetalae</taxon>
        <taxon>rosids</taxon>
        <taxon>fabids</taxon>
        <taxon>Rosales</taxon>
        <taxon>Rosaceae</taxon>
        <taxon>Rosoideae</taxon>
        <taxon>Rosoideae incertae sedis</taxon>
        <taxon>Rubus</taxon>
    </lineage>
</organism>
<evidence type="ECO:0000313" key="3">
    <source>
        <dbReference type="Proteomes" id="UP001457282"/>
    </source>
</evidence>
<reference evidence="2 3" key="1">
    <citation type="journal article" date="2023" name="G3 (Bethesda)">
        <title>A chromosome-length genome assembly and annotation of blackberry (Rubus argutus, cv. 'Hillquist').</title>
        <authorList>
            <person name="Bruna T."/>
            <person name="Aryal R."/>
            <person name="Dudchenko O."/>
            <person name="Sargent D.J."/>
            <person name="Mead D."/>
            <person name="Buti M."/>
            <person name="Cavallini A."/>
            <person name="Hytonen T."/>
            <person name="Andres J."/>
            <person name="Pham M."/>
            <person name="Weisz D."/>
            <person name="Mascagni F."/>
            <person name="Usai G."/>
            <person name="Natali L."/>
            <person name="Bassil N."/>
            <person name="Fernandez G.E."/>
            <person name="Lomsadze A."/>
            <person name="Armour M."/>
            <person name="Olukolu B."/>
            <person name="Poorten T."/>
            <person name="Britton C."/>
            <person name="Davik J."/>
            <person name="Ashrafi H."/>
            <person name="Aiden E.L."/>
            <person name="Borodovsky M."/>
            <person name="Worthington M."/>
        </authorList>
    </citation>
    <scope>NUCLEOTIDE SEQUENCE [LARGE SCALE GENOMIC DNA]</scope>
    <source>
        <strain evidence="2">PI 553951</strain>
    </source>
</reference>